<evidence type="ECO:0000259" key="1">
    <source>
        <dbReference type="Pfam" id="PF00534"/>
    </source>
</evidence>
<dbReference type="Gene3D" id="3.40.50.2000">
    <property type="entry name" value="Glycogen Phosphorylase B"/>
    <property type="match status" value="2"/>
</dbReference>
<dbReference type="SUPFAM" id="SSF53756">
    <property type="entry name" value="UDP-Glycosyltransferase/glycogen phosphorylase"/>
    <property type="match status" value="1"/>
</dbReference>
<organism evidence="3 4">
    <name type="scientific">Bizionia gelidisalsuginis</name>
    <dbReference type="NCBI Taxonomy" id="291188"/>
    <lineage>
        <taxon>Bacteria</taxon>
        <taxon>Pseudomonadati</taxon>
        <taxon>Bacteroidota</taxon>
        <taxon>Flavobacteriia</taxon>
        <taxon>Flavobacteriales</taxon>
        <taxon>Flavobacteriaceae</taxon>
        <taxon>Bizionia</taxon>
    </lineage>
</organism>
<dbReference type="InterPro" id="IPR050194">
    <property type="entry name" value="Glycosyltransferase_grp1"/>
</dbReference>
<evidence type="ECO:0000313" key="4">
    <source>
        <dbReference type="Proteomes" id="UP000323621"/>
    </source>
</evidence>
<comment type="caution">
    <text evidence="3">The sequence shown here is derived from an EMBL/GenBank/DDBJ whole genome shotgun (WGS) entry which is preliminary data.</text>
</comment>
<dbReference type="Pfam" id="PF00534">
    <property type="entry name" value="Glycos_transf_1"/>
    <property type="match status" value="1"/>
</dbReference>
<dbReference type="Pfam" id="PF13439">
    <property type="entry name" value="Glyco_transf_4"/>
    <property type="match status" value="1"/>
</dbReference>
<keyword evidence="4" id="KW-1185">Reference proteome</keyword>
<reference evidence="3 4" key="1">
    <citation type="submission" date="2019-08" db="EMBL/GenBank/DDBJ databases">
        <title>Genomes of Antarctic Bizionia species.</title>
        <authorList>
            <person name="Bowman J.P."/>
        </authorList>
    </citation>
    <scope>NUCLEOTIDE SEQUENCE [LARGE SCALE GENOMIC DNA]</scope>
    <source>
        <strain evidence="3 4">IC164</strain>
    </source>
</reference>
<name>A0ABY3ME25_9FLAO</name>
<proteinExistence type="predicted"/>
<gene>
    <name evidence="3" type="ORF">ES677_02150</name>
</gene>
<dbReference type="PANTHER" id="PTHR45947">
    <property type="entry name" value="SULFOQUINOVOSYL TRANSFERASE SQD2"/>
    <property type="match status" value="1"/>
</dbReference>
<evidence type="ECO:0000259" key="2">
    <source>
        <dbReference type="Pfam" id="PF13439"/>
    </source>
</evidence>
<feature type="domain" description="Glycosyltransferase subfamily 4-like N-terminal" evidence="2">
    <location>
        <begin position="19"/>
        <end position="180"/>
    </location>
</feature>
<dbReference type="EMBL" id="VSKN01000002">
    <property type="protein sequence ID" value="TYC17179.1"/>
    <property type="molecule type" value="Genomic_DNA"/>
</dbReference>
<sequence length="383" mass="43006">MKIAFLTPEYPHERVGHSGGIGTSIKHLAQALVTQGHSISLLIYGQTEDAIFVVDGITIYLIKNKKFKGLSWWLTRQKIERLINRLHSEDKIDIVEAPDWTGITSFMRLHCPLIIRQNGSDTYFCHLDHRPVKAINKFHEKKALQSADGILAVSQFTGELTNTLFGISLDFKVIPNSITLTDFECDTVSNQPNSPPTILYFGTLIRKKGLLELPYIFNAVHSRFPGAQLILVGKDSPDIKTQSHSTWALMQPLFRASALEQVRYLGPMPYSEMRTHIEQATICVFPTFAEALPVSWLEAMALKRPVVASNVGWAKDIIDDGVNGYLVHPTDHSTYSEHIVSLLNDAEERQVMGEAARQKIESHFSSEIVAAQSVAFYQTYLDI</sequence>
<feature type="domain" description="Glycosyl transferase family 1" evidence="1">
    <location>
        <begin position="189"/>
        <end position="358"/>
    </location>
</feature>
<dbReference type="Proteomes" id="UP000323621">
    <property type="component" value="Unassembled WGS sequence"/>
</dbReference>
<dbReference type="CDD" id="cd03801">
    <property type="entry name" value="GT4_PimA-like"/>
    <property type="match status" value="1"/>
</dbReference>
<protein>
    <submittedName>
        <fullName evidence="3">Glycosyltransferase family 4 protein</fullName>
    </submittedName>
</protein>
<dbReference type="InterPro" id="IPR028098">
    <property type="entry name" value="Glyco_trans_4-like_N"/>
</dbReference>
<evidence type="ECO:0000313" key="3">
    <source>
        <dbReference type="EMBL" id="TYC17179.1"/>
    </source>
</evidence>
<accession>A0ABY3ME25</accession>
<dbReference type="InterPro" id="IPR001296">
    <property type="entry name" value="Glyco_trans_1"/>
</dbReference>
<dbReference type="PANTHER" id="PTHR45947:SF3">
    <property type="entry name" value="SULFOQUINOVOSYL TRANSFERASE SQD2"/>
    <property type="match status" value="1"/>
</dbReference>